<keyword evidence="1" id="KW-0472">Membrane</keyword>
<accession>A0ABP7PN01</accession>
<dbReference type="EMBL" id="BAAAZW010000010">
    <property type="protein sequence ID" value="GAA3968305.1"/>
    <property type="molecule type" value="Genomic_DNA"/>
</dbReference>
<evidence type="ECO:0000313" key="3">
    <source>
        <dbReference type="Proteomes" id="UP001418444"/>
    </source>
</evidence>
<evidence type="ECO:0000313" key="2">
    <source>
        <dbReference type="EMBL" id="GAA3968305.1"/>
    </source>
</evidence>
<keyword evidence="1" id="KW-1133">Transmembrane helix</keyword>
<reference evidence="3" key="1">
    <citation type="journal article" date="2019" name="Int. J. Syst. Evol. Microbiol.">
        <title>The Global Catalogue of Microorganisms (GCM) 10K type strain sequencing project: providing services to taxonomists for standard genome sequencing and annotation.</title>
        <authorList>
            <consortium name="The Broad Institute Genomics Platform"/>
            <consortium name="The Broad Institute Genome Sequencing Center for Infectious Disease"/>
            <person name="Wu L."/>
            <person name="Ma J."/>
        </authorList>
    </citation>
    <scope>NUCLEOTIDE SEQUENCE [LARGE SCALE GENOMIC DNA]</scope>
    <source>
        <strain evidence="3">JCM 16923</strain>
    </source>
</reference>
<dbReference type="RefSeq" id="WP_344785474.1">
    <property type="nucleotide sequence ID" value="NZ_BAAAZW010000010.1"/>
</dbReference>
<gene>
    <name evidence="2" type="ORF">GCM10022231_31650</name>
</gene>
<dbReference type="Proteomes" id="UP001418444">
    <property type="component" value="Unassembled WGS sequence"/>
</dbReference>
<sequence length="184" mass="20575">MPDPNLTIPEGSTPNWLLRYSDRRARTYQRRAARYNGMFPRLRSRRARRILVLLLALMLALAIGSSIYAFWQMSFAAIPFLIGVLGSLLFLTLLRISNGAVADAPAQALDEIQLAQRNAVRSLAYVLMLPIVIAVYFVAITLGMREQVAGETVAALAWLLITSVLAITCLPDILLTWWMPDDEE</sequence>
<proteinExistence type="predicted"/>
<keyword evidence="3" id="KW-1185">Reference proteome</keyword>
<feature type="transmembrane region" description="Helical" evidence="1">
    <location>
        <begin position="77"/>
        <end position="94"/>
    </location>
</feature>
<organism evidence="2 3">
    <name type="scientific">Gordonia caeni</name>
    <dbReference type="NCBI Taxonomy" id="1007097"/>
    <lineage>
        <taxon>Bacteria</taxon>
        <taxon>Bacillati</taxon>
        <taxon>Actinomycetota</taxon>
        <taxon>Actinomycetes</taxon>
        <taxon>Mycobacteriales</taxon>
        <taxon>Gordoniaceae</taxon>
        <taxon>Gordonia</taxon>
    </lineage>
</organism>
<comment type="caution">
    <text evidence="2">The sequence shown here is derived from an EMBL/GenBank/DDBJ whole genome shotgun (WGS) entry which is preliminary data.</text>
</comment>
<protein>
    <submittedName>
        <fullName evidence="2">Uncharacterized protein</fullName>
    </submittedName>
</protein>
<evidence type="ECO:0000256" key="1">
    <source>
        <dbReference type="SAM" id="Phobius"/>
    </source>
</evidence>
<feature type="transmembrane region" description="Helical" evidence="1">
    <location>
        <begin position="50"/>
        <end position="71"/>
    </location>
</feature>
<feature type="transmembrane region" description="Helical" evidence="1">
    <location>
        <begin position="156"/>
        <end position="178"/>
    </location>
</feature>
<name>A0ABP7PN01_9ACTN</name>
<feature type="transmembrane region" description="Helical" evidence="1">
    <location>
        <begin position="123"/>
        <end position="144"/>
    </location>
</feature>
<keyword evidence="1" id="KW-0812">Transmembrane</keyword>